<dbReference type="Gene3D" id="3.40.50.620">
    <property type="entry name" value="HUPs"/>
    <property type="match status" value="2"/>
</dbReference>
<dbReference type="AlphaFoldDB" id="A0A7I7W7L6"/>
<gene>
    <name evidence="4" type="ORF">BST20_16835</name>
    <name evidence="3" type="ORF">MBRA_29800</name>
</gene>
<name>A0A7I7W7L6_9MYCO</name>
<dbReference type="PANTHER" id="PTHR46268:SF6">
    <property type="entry name" value="UNIVERSAL STRESS PROTEIN UP12"/>
    <property type="match status" value="1"/>
</dbReference>
<evidence type="ECO:0000313" key="6">
    <source>
        <dbReference type="Proteomes" id="UP000467379"/>
    </source>
</evidence>
<accession>A0A7I7W7L6</accession>
<dbReference type="OrthoDB" id="4614783at2"/>
<feature type="domain" description="UspA" evidence="2">
    <location>
        <begin position="9"/>
        <end position="141"/>
    </location>
</feature>
<dbReference type="Proteomes" id="UP000192441">
    <property type="component" value="Unassembled WGS sequence"/>
</dbReference>
<protein>
    <submittedName>
        <fullName evidence="3">Universal stress protein</fullName>
    </submittedName>
</protein>
<reference evidence="4 5" key="1">
    <citation type="submission" date="2016-12" db="EMBL/GenBank/DDBJ databases">
        <title>The new phylogeny of genus Mycobacterium.</title>
        <authorList>
            <person name="Tortoli E."/>
            <person name="Trovato A."/>
            <person name="Cirillo D.M."/>
        </authorList>
    </citation>
    <scope>NUCLEOTIDE SEQUENCE [LARGE SCALE GENOMIC DNA]</scope>
    <source>
        <strain evidence="4 5">DSM 44624</strain>
    </source>
</reference>
<dbReference type="InterPro" id="IPR006015">
    <property type="entry name" value="Universal_stress_UspA"/>
</dbReference>
<evidence type="ECO:0000313" key="5">
    <source>
        <dbReference type="Proteomes" id="UP000192441"/>
    </source>
</evidence>
<evidence type="ECO:0000256" key="1">
    <source>
        <dbReference type="ARBA" id="ARBA00008791"/>
    </source>
</evidence>
<dbReference type="PANTHER" id="PTHR46268">
    <property type="entry name" value="STRESS RESPONSE PROTEIN NHAX"/>
    <property type="match status" value="1"/>
</dbReference>
<reference evidence="3 6" key="2">
    <citation type="journal article" date="2019" name="Emerg. Microbes Infect.">
        <title>Comprehensive subspecies identification of 175 nontuberculous mycobacteria species based on 7547 genomic profiles.</title>
        <authorList>
            <person name="Matsumoto Y."/>
            <person name="Kinjo T."/>
            <person name="Motooka D."/>
            <person name="Nabeya D."/>
            <person name="Jung N."/>
            <person name="Uechi K."/>
            <person name="Horii T."/>
            <person name="Iida T."/>
            <person name="Fujita J."/>
            <person name="Nakamura S."/>
        </authorList>
    </citation>
    <scope>NUCLEOTIDE SEQUENCE [LARGE SCALE GENOMIC DNA]</scope>
    <source>
        <strain evidence="3 6">JCM 12687</strain>
    </source>
</reference>
<dbReference type="Proteomes" id="UP000467379">
    <property type="component" value="Chromosome"/>
</dbReference>
<dbReference type="PRINTS" id="PR01438">
    <property type="entry name" value="UNVRSLSTRESS"/>
</dbReference>
<dbReference type="SUPFAM" id="SSF52402">
    <property type="entry name" value="Adenine nucleotide alpha hydrolases-like"/>
    <property type="match status" value="2"/>
</dbReference>
<dbReference type="EMBL" id="MVHM01000011">
    <property type="protein sequence ID" value="ORA35735.1"/>
    <property type="molecule type" value="Genomic_DNA"/>
</dbReference>
<organism evidence="4 5">
    <name type="scientific">Mycobacterium branderi</name>
    <dbReference type="NCBI Taxonomy" id="43348"/>
    <lineage>
        <taxon>Bacteria</taxon>
        <taxon>Bacillati</taxon>
        <taxon>Actinomycetota</taxon>
        <taxon>Actinomycetes</taxon>
        <taxon>Mycobacteriales</taxon>
        <taxon>Mycobacteriaceae</taxon>
        <taxon>Mycobacterium</taxon>
    </lineage>
</organism>
<comment type="similarity">
    <text evidence="1">Belongs to the universal stress protein A family.</text>
</comment>
<proteinExistence type="inferred from homology"/>
<dbReference type="InterPro" id="IPR014729">
    <property type="entry name" value="Rossmann-like_a/b/a_fold"/>
</dbReference>
<dbReference type="InterPro" id="IPR006016">
    <property type="entry name" value="UspA"/>
</dbReference>
<dbReference type="RefSeq" id="WP_083132542.1">
    <property type="nucleotide sequence ID" value="NZ_AP022606.1"/>
</dbReference>
<dbReference type="Pfam" id="PF00582">
    <property type="entry name" value="Usp"/>
    <property type="match status" value="1"/>
</dbReference>
<dbReference type="EMBL" id="AP022606">
    <property type="protein sequence ID" value="BBZ12785.1"/>
    <property type="molecule type" value="Genomic_DNA"/>
</dbReference>
<sequence>MANVESPGPIVVGIDGSEAAKKAAEWAIREAIHQDVPLRLVHVIQRANVTSQPIETFALELEYAQGALRDASAMVEGAGMPVKCETAVLRGDIDSVLVTESSEASLICVGSVGIGQVARKLLGSTAAALAEHAHCPVAIIRHDEREPWRQNGFIVVEVADYAGNDDVMRWGMEEARVRSAPLLAVGLRRWTNFEIGYAGLYRRLDPWLRQYPDVQVEVAATRMSLARYLEGYRDTIQLVVIGSESAGNAPHLLGPHSPALVAHADCSVLIVRP</sequence>
<evidence type="ECO:0000313" key="3">
    <source>
        <dbReference type="EMBL" id="BBZ12785.1"/>
    </source>
</evidence>
<evidence type="ECO:0000259" key="2">
    <source>
        <dbReference type="Pfam" id="PF00582"/>
    </source>
</evidence>
<keyword evidence="6" id="KW-1185">Reference proteome</keyword>
<reference evidence="3" key="3">
    <citation type="submission" date="2020-02" db="EMBL/GenBank/DDBJ databases">
        <authorList>
            <person name="Matsumoto Y."/>
            <person name="Motooka D."/>
            <person name="Nakamura S."/>
        </authorList>
    </citation>
    <scope>NUCLEOTIDE SEQUENCE</scope>
    <source>
        <strain evidence="3">JCM 12687</strain>
    </source>
</reference>
<evidence type="ECO:0000313" key="4">
    <source>
        <dbReference type="EMBL" id="ORA35735.1"/>
    </source>
</evidence>